<dbReference type="PANTHER" id="PTHR10974:SF9">
    <property type="entry name" value="DUF229 DOMAIN CONTAINING PROTEIN-RELATED"/>
    <property type="match status" value="1"/>
</dbReference>
<dbReference type="InterPro" id="IPR004245">
    <property type="entry name" value="DUF229"/>
</dbReference>
<dbReference type="AlphaFoldDB" id="A0AA38J061"/>
<evidence type="ECO:0000313" key="1">
    <source>
        <dbReference type="EMBL" id="KAJ3664486.1"/>
    </source>
</evidence>
<dbReference type="EMBL" id="JALNTZ010000001">
    <property type="protein sequence ID" value="KAJ3664486.1"/>
    <property type="molecule type" value="Genomic_DNA"/>
</dbReference>
<dbReference type="GO" id="GO:0005615">
    <property type="term" value="C:extracellular space"/>
    <property type="evidence" value="ECO:0007669"/>
    <property type="project" value="TreeGrafter"/>
</dbReference>
<organism evidence="1 2">
    <name type="scientific">Zophobas morio</name>
    <dbReference type="NCBI Taxonomy" id="2755281"/>
    <lineage>
        <taxon>Eukaryota</taxon>
        <taxon>Metazoa</taxon>
        <taxon>Ecdysozoa</taxon>
        <taxon>Arthropoda</taxon>
        <taxon>Hexapoda</taxon>
        <taxon>Insecta</taxon>
        <taxon>Pterygota</taxon>
        <taxon>Neoptera</taxon>
        <taxon>Endopterygota</taxon>
        <taxon>Coleoptera</taxon>
        <taxon>Polyphaga</taxon>
        <taxon>Cucujiformia</taxon>
        <taxon>Tenebrionidae</taxon>
        <taxon>Zophobas</taxon>
    </lineage>
</organism>
<dbReference type="Gene3D" id="3.40.720.10">
    <property type="entry name" value="Alkaline Phosphatase, subunit A"/>
    <property type="match status" value="1"/>
</dbReference>
<accession>A0AA38J061</accession>
<dbReference type="SUPFAM" id="SSF53649">
    <property type="entry name" value="Alkaline phosphatase-like"/>
    <property type="match status" value="1"/>
</dbReference>
<comment type="caution">
    <text evidence="1">The sequence shown here is derived from an EMBL/GenBank/DDBJ whole genome shotgun (WGS) entry which is preliminary data.</text>
</comment>
<reference evidence="1" key="1">
    <citation type="journal article" date="2023" name="G3 (Bethesda)">
        <title>Whole genome assemblies of Zophobas morio and Tenebrio molitor.</title>
        <authorList>
            <person name="Kaur S."/>
            <person name="Stinson S.A."/>
            <person name="diCenzo G.C."/>
        </authorList>
    </citation>
    <scope>NUCLEOTIDE SEQUENCE</scope>
    <source>
        <strain evidence="1">QUZm001</strain>
    </source>
</reference>
<dbReference type="PANTHER" id="PTHR10974">
    <property type="entry name" value="FI08016P-RELATED"/>
    <property type="match status" value="1"/>
</dbReference>
<name>A0AA38J061_9CUCU</name>
<evidence type="ECO:0000313" key="2">
    <source>
        <dbReference type="Proteomes" id="UP001168821"/>
    </source>
</evidence>
<protein>
    <submittedName>
        <fullName evidence="1">Uncharacterized protein</fullName>
    </submittedName>
</protein>
<dbReference type="InterPro" id="IPR017850">
    <property type="entry name" value="Alkaline_phosphatase_core_sf"/>
</dbReference>
<dbReference type="Proteomes" id="UP001168821">
    <property type="component" value="Unassembled WGS sequence"/>
</dbReference>
<gene>
    <name evidence="1" type="ORF">Zmor_000049</name>
</gene>
<dbReference type="Pfam" id="PF02995">
    <property type="entry name" value="DUF229"/>
    <property type="match status" value="1"/>
</dbReference>
<dbReference type="CDD" id="cd16021">
    <property type="entry name" value="ALP_like"/>
    <property type="match status" value="1"/>
</dbReference>
<dbReference type="FunFam" id="3.40.720.10:FF:000017">
    <property type="entry name" value="Predicted protein"/>
    <property type="match status" value="1"/>
</dbReference>
<sequence length="650" mass="75317">MEPHFLLKHKYFLICLIPDIMILFGYYENYIKNENGIILCNEVDNGGAYTDLSKYLVDTSNCKIPDIDPLNSDVWPYYQKQDYVHCRTLNLLTYIERRDDEIFLKLNYSLLDAYSPYPISCCYSNVTRGDDDDDDVDNTISFSECTPFIRAAKVSSDMIKVTCKTDYDEVYSNVHSIIKENEETLYKRPSGGDYSVLLVGMDTMSQLNLIRTMPKTYRLLENTGWINLRGYNKIDDNTFPNLMAILSGMNLSQIHTICNPGKNYLDDCDIIWKRFRQRDYVTAYAEDESHLNTFSFLMKGFNNTPTDFCFRSYFLAAETLNVVTHYLASYCTGPETSGESILDLIKDFVDVFSDKLKFGLFWMNTFSHNNINTASGMDDVFEKFLSYLMKSKVSENTVLVFFSDHGFRFGKIRYTYSGWLEERLPFIHLWVPKSFRAKYPESYNNLMFNAFKLTTPYDLYMTLQDILQRSDSTYQVQSSLACPKCRSLFQRISENRSCDDAAISQHLCTCMGHVYIDPNSQIVKKATYFALDKLRSTINSFVDGPRMCANYDLKHIISSGITETFYNKKDESVNYLLIVFETFPKAVFEATVSISYQNYIPLFTLQGIISRVDRYGNTSACVNNPILRKYCHCDGFYTKVKKTVDILFNN</sequence>
<keyword evidence="2" id="KW-1185">Reference proteome</keyword>
<proteinExistence type="predicted"/>